<evidence type="ECO:0000259" key="2">
    <source>
        <dbReference type="Pfam" id="PF04195"/>
    </source>
</evidence>
<comment type="caution">
    <text evidence="3">The sequence shown here is derived from an EMBL/GenBank/DDBJ whole genome shotgun (WGS) entry which is preliminary data.</text>
</comment>
<evidence type="ECO:0000313" key="3">
    <source>
        <dbReference type="EMBL" id="THU52136.1"/>
    </source>
</evidence>
<dbReference type="Pfam" id="PF04195">
    <property type="entry name" value="Transposase_28"/>
    <property type="match status" value="1"/>
</dbReference>
<protein>
    <recommendedName>
        <fullName evidence="2">Transposase (putative) gypsy type domain-containing protein</fullName>
    </recommendedName>
</protein>
<feature type="domain" description="Transposase (putative) gypsy type" evidence="2">
    <location>
        <begin position="51"/>
        <end position="113"/>
    </location>
</feature>
<organism evidence="3 4">
    <name type="scientific">Musa balbisiana</name>
    <name type="common">Banana</name>
    <dbReference type="NCBI Taxonomy" id="52838"/>
    <lineage>
        <taxon>Eukaryota</taxon>
        <taxon>Viridiplantae</taxon>
        <taxon>Streptophyta</taxon>
        <taxon>Embryophyta</taxon>
        <taxon>Tracheophyta</taxon>
        <taxon>Spermatophyta</taxon>
        <taxon>Magnoliopsida</taxon>
        <taxon>Liliopsida</taxon>
        <taxon>Zingiberales</taxon>
        <taxon>Musaceae</taxon>
        <taxon>Musa</taxon>
    </lineage>
</organism>
<name>A0A4V4H4H2_MUSBA</name>
<proteinExistence type="predicted"/>
<evidence type="ECO:0000256" key="1">
    <source>
        <dbReference type="SAM" id="MobiDB-lite"/>
    </source>
</evidence>
<dbReference type="PANTHER" id="PTHR31099">
    <property type="entry name" value="OS06G0165300 PROTEIN"/>
    <property type="match status" value="1"/>
</dbReference>
<dbReference type="PANTHER" id="PTHR31099:SF28">
    <property type="entry name" value="F5J5.12"/>
    <property type="match status" value="1"/>
</dbReference>
<dbReference type="InterPro" id="IPR007321">
    <property type="entry name" value="Transposase_28"/>
</dbReference>
<gene>
    <name evidence="3" type="ORF">C4D60_Mb10t00820</name>
</gene>
<evidence type="ECO:0000313" key="4">
    <source>
        <dbReference type="Proteomes" id="UP000317650"/>
    </source>
</evidence>
<accession>A0A4V4H4H2</accession>
<keyword evidence="4" id="KW-1185">Reference proteome</keyword>
<sequence>MWPHDINSTVSESLLNNLQERYCIPEDYALLAPESGQRAYDPIPKGFALTLDALEAGLCFPLHPVISSCISWWRISPSQMAPNSWRYLVAFLGECYYANITLTRSIFLSCFHLSKGSGGYYLSARSGFWVSGTPSSNKGDWGFGIRWSACMIDNTAPTLNGDEYRDLQRLKEILPASRAIRDMTKQWLIEVSLSPAPQEMVNLRSVRGGWASSVSSVHPQTEPRVGSRDAPVDVEVDWPRKKAKTCVAKGSDAAAVPSGGAATEPAGRARRILGRGEVGPNREVVGKAPREPSFRELCRLSSGLKDEPYQARAMADLPQGETSDPLGGPDPRGAGVGQRGLRGLGHHYAMALMDRVRDAGRVVDSLCNRNAELHKPIEEIRASAAPEAVVVVEQRASDMEAEPTRLKFKLKAAKE</sequence>
<feature type="region of interest" description="Disordered" evidence="1">
    <location>
        <begin position="317"/>
        <end position="339"/>
    </location>
</feature>
<reference evidence="3 4" key="1">
    <citation type="journal article" date="2019" name="Nat. Plants">
        <title>Genome sequencing of Musa balbisiana reveals subgenome evolution and function divergence in polyploid bananas.</title>
        <authorList>
            <person name="Yao X."/>
        </authorList>
    </citation>
    <scope>NUCLEOTIDE SEQUENCE [LARGE SCALE GENOMIC DNA]</scope>
    <source>
        <strain evidence="4">cv. DH-PKW</strain>
        <tissue evidence="3">Leaves</tissue>
    </source>
</reference>
<dbReference type="AlphaFoldDB" id="A0A4V4H4H2"/>
<dbReference type="EMBL" id="PYDT01000008">
    <property type="protein sequence ID" value="THU52136.1"/>
    <property type="molecule type" value="Genomic_DNA"/>
</dbReference>
<dbReference type="Proteomes" id="UP000317650">
    <property type="component" value="Chromosome 10"/>
</dbReference>